<accession>A0A816A2E4</accession>
<gene>
    <name evidence="2" type="ORF">JXQ802_LOCUS47321</name>
    <name evidence="1" type="ORF">PYM288_LOCUS31425</name>
</gene>
<organism evidence="2 3">
    <name type="scientific">Rotaria sordida</name>
    <dbReference type="NCBI Taxonomy" id="392033"/>
    <lineage>
        <taxon>Eukaryota</taxon>
        <taxon>Metazoa</taxon>
        <taxon>Spiralia</taxon>
        <taxon>Gnathifera</taxon>
        <taxon>Rotifera</taxon>
        <taxon>Eurotatoria</taxon>
        <taxon>Bdelloidea</taxon>
        <taxon>Philodinida</taxon>
        <taxon>Philodinidae</taxon>
        <taxon>Rotaria</taxon>
    </lineage>
</organism>
<proteinExistence type="predicted"/>
<keyword evidence="3" id="KW-1185">Reference proteome</keyword>
<reference evidence="2" key="1">
    <citation type="submission" date="2021-02" db="EMBL/GenBank/DDBJ databases">
        <authorList>
            <person name="Nowell W R."/>
        </authorList>
    </citation>
    <scope>NUCLEOTIDE SEQUENCE</scope>
</reference>
<dbReference type="PANTHER" id="PTHR35081:SF1">
    <property type="entry name" value="COILED-COIL DOMAIN-CONTAINING PROTEIN 105"/>
    <property type="match status" value="1"/>
</dbReference>
<name>A0A816A2E4_9BILA</name>
<protein>
    <submittedName>
        <fullName evidence="2">Uncharacterized protein</fullName>
    </submittedName>
</protein>
<evidence type="ECO:0000313" key="3">
    <source>
        <dbReference type="Proteomes" id="UP000663870"/>
    </source>
</evidence>
<evidence type="ECO:0000313" key="2">
    <source>
        <dbReference type="EMBL" id="CAF1591816.1"/>
    </source>
</evidence>
<evidence type="ECO:0000313" key="1">
    <source>
        <dbReference type="EMBL" id="CAF1331341.1"/>
    </source>
</evidence>
<dbReference type="Proteomes" id="UP000663854">
    <property type="component" value="Unassembled WGS sequence"/>
</dbReference>
<dbReference type="EMBL" id="CAJNOL010004627">
    <property type="protein sequence ID" value="CAF1591816.1"/>
    <property type="molecule type" value="Genomic_DNA"/>
</dbReference>
<dbReference type="InterPro" id="IPR038949">
    <property type="entry name" value="TEKTL1"/>
</dbReference>
<dbReference type="Proteomes" id="UP000663870">
    <property type="component" value="Unassembled WGS sequence"/>
</dbReference>
<comment type="caution">
    <text evidence="2">The sequence shown here is derived from an EMBL/GenBank/DDBJ whole genome shotgun (WGS) entry which is preliminary data.</text>
</comment>
<dbReference type="EMBL" id="CAJNOH010003305">
    <property type="protein sequence ID" value="CAF1331341.1"/>
    <property type="molecule type" value="Genomic_DNA"/>
</dbReference>
<sequence>MQRPSLIEDDDDYTNNKNGKQLLSRSLTFNREPLKQKRIKRLSRSLLSNDNWQQETMAGVRINAKNDIDPLSYIRDMLNELCNTEAFIYARQCRVVVGKLRLCWSDVNEGIKSLLKHKEYTEAAIEHIQQDLIINKENRTFELARFEKLDNSQQRQSPSTVLPQLLSTLGFRLPCTLQNNPIISSNSNLNNMNISTEATLLNENSLPLVRNLLAFTSDVIQIFQDATKLIEESCEIKKHAMNQIKDTKAYSLTVNQSIAQKLADIITLAN</sequence>
<dbReference type="AlphaFoldDB" id="A0A816A2E4"/>
<dbReference type="PANTHER" id="PTHR35081">
    <property type="entry name" value="COILED-COIL DOMAIN-CONTAINING PROTEIN 105"/>
    <property type="match status" value="1"/>
</dbReference>